<dbReference type="PANTHER" id="PTHR24198:SF165">
    <property type="entry name" value="ANKYRIN REPEAT-CONTAINING PROTEIN-RELATED"/>
    <property type="match status" value="1"/>
</dbReference>
<keyword evidence="5" id="KW-0800">Toxin</keyword>
<comment type="caution">
    <text evidence="14">The sequence shown here is derived from an EMBL/GenBank/DDBJ whole genome shotgun (WGS) entry which is preliminary data.</text>
</comment>
<dbReference type="EMBL" id="NCKV01014066">
    <property type="protein sequence ID" value="RWS21021.1"/>
    <property type="molecule type" value="Genomic_DNA"/>
</dbReference>
<comment type="subunit">
    <text evidence="10">Homotetramer in membranes.</text>
</comment>
<evidence type="ECO:0000256" key="4">
    <source>
        <dbReference type="ARBA" id="ARBA00022737"/>
    </source>
</evidence>
<evidence type="ECO:0000256" key="6">
    <source>
        <dbReference type="ARBA" id="ARBA00023043"/>
    </source>
</evidence>
<dbReference type="GO" id="GO:0006887">
    <property type="term" value="P:exocytosis"/>
    <property type="evidence" value="ECO:0007669"/>
    <property type="project" value="UniProtKB-KW"/>
</dbReference>
<evidence type="ECO:0000256" key="11">
    <source>
        <dbReference type="ARBA" id="ARBA00049811"/>
    </source>
</evidence>
<organism evidence="14 15">
    <name type="scientific">Leptotrombidium deliense</name>
    <dbReference type="NCBI Taxonomy" id="299467"/>
    <lineage>
        <taxon>Eukaryota</taxon>
        <taxon>Metazoa</taxon>
        <taxon>Ecdysozoa</taxon>
        <taxon>Arthropoda</taxon>
        <taxon>Chelicerata</taxon>
        <taxon>Arachnida</taxon>
        <taxon>Acari</taxon>
        <taxon>Acariformes</taxon>
        <taxon>Trombidiformes</taxon>
        <taxon>Prostigmata</taxon>
        <taxon>Anystina</taxon>
        <taxon>Parasitengona</taxon>
        <taxon>Trombiculoidea</taxon>
        <taxon>Trombiculidae</taxon>
        <taxon>Leptotrombidium</taxon>
    </lineage>
</organism>
<reference evidence="14 15" key="1">
    <citation type="journal article" date="2018" name="Gigascience">
        <title>Genomes of trombidid mites reveal novel predicted allergens and laterally-transferred genes associated with secondary metabolism.</title>
        <authorList>
            <person name="Dong X."/>
            <person name="Chaisiri K."/>
            <person name="Xia D."/>
            <person name="Armstrong S.D."/>
            <person name="Fang Y."/>
            <person name="Donnelly M.J."/>
            <person name="Kadowaki T."/>
            <person name="McGarry J.W."/>
            <person name="Darby A.C."/>
            <person name="Makepeace B.L."/>
        </authorList>
    </citation>
    <scope>NUCLEOTIDE SEQUENCE [LARGE SCALE GENOMIC DNA]</scope>
    <source>
        <strain evidence="14">UoL-UT</strain>
    </source>
</reference>
<evidence type="ECO:0000256" key="9">
    <source>
        <dbReference type="ARBA" id="ARBA00049657"/>
    </source>
</evidence>
<feature type="coiled-coil region" evidence="13">
    <location>
        <begin position="312"/>
        <end position="339"/>
    </location>
</feature>
<dbReference type="SUPFAM" id="SSF48403">
    <property type="entry name" value="Ankyrin repeat"/>
    <property type="match status" value="1"/>
</dbReference>
<dbReference type="SMART" id="SM00248">
    <property type="entry name" value="ANK"/>
    <property type="match status" value="6"/>
</dbReference>
<keyword evidence="4" id="KW-0677">Repeat</keyword>
<evidence type="ECO:0000313" key="14">
    <source>
        <dbReference type="EMBL" id="RWS21021.1"/>
    </source>
</evidence>
<evidence type="ECO:0000256" key="10">
    <source>
        <dbReference type="ARBA" id="ARBA00049715"/>
    </source>
</evidence>
<evidence type="ECO:0000256" key="3">
    <source>
        <dbReference type="ARBA" id="ARBA00022537"/>
    </source>
</evidence>
<accession>A0A443S0M1</accession>
<comment type="subcellular location">
    <subcellularLocation>
        <location evidence="1">Target cell membrane</location>
    </subcellularLocation>
</comment>
<evidence type="ECO:0000256" key="2">
    <source>
        <dbReference type="ARBA" id="ARBA00022483"/>
    </source>
</evidence>
<dbReference type="Pfam" id="PF12796">
    <property type="entry name" value="Ank_2"/>
    <property type="match status" value="2"/>
</dbReference>
<dbReference type="InterPro" id="IPR036770">
    <property type="entry name" value="Ankyrin_rpt-contain_sf"/>
</dbReference>
<feature type="repeat" description="ANK" evidence="12">
    <location>
        <begin position="173"/>
        <end position="205"/>
    </location>
</feature>
<evidence type="ECO:0000256" key="12">
    <source>
        <dbReference type="PROSITE-ProRule" id="PRU00023"/>
    </source>
</evidence>
<keyword evidence="8" id="KW-1053">Target membrane</keyword>
<keyword evidence="15" id="KW-1185">Reference proteome</keyword>
<keyword evidence="6 12" id="KW-0040">ANK repeat</keyword>
<dbReference type="GO" id="GO:0044218">
    <property type="term" value="C:other organism cell membrane"/>
    <property type="evidence" value="ECO:0007669"/>
    <property type="project" value="UniProtKB-KW"/>
</dbReference>
<dbReference type="OrthoDB" id="6432383at2759"/>
<name>A0A443S0M1_9ACAR</name>
<dbReference type="Pfam" id="PF13637">
    <property type="entry name" value="Ank_4"/>
    <property type="match status" value="1"/>
</dbReference>
<dbReference type="VEuPathDB" id="VectorBase:LDEU011019"/>
<keyword evidence="13" id="KW-0175">Coiled coil</keyword>
<dbReference type="PROSITE" id="PS50297">
    <property type="entry name" value="ANK_REP_REGION"/>
    <property type="match status" value="1"/>
</dbReference>
<dbReference type="AlphaFoldDB" id="A0A443S0M1"/>
<dbReference type="PANTHER" id="PTHR24198">
    <property type="entry name" value="ANKYRIN REPEAT AND PROTEIN KINASE DOMAIN-CONTAINING PROTEIN"/>
    <property type="match status" value="1"/>
</dbReference>
<sequence>TRNNQDQVLQLLIENGANVNAADKNGFTALHIGAEMSSVECVQLLLKSNIGVNLMNEGSETALMIAIRKQEKDENVLKFRQQKIIQLLMDAKEINFNVPTRHSFSVNHLIYAARFGNVFAVEKLIEKDANLNYIRRDDGELPIHCAAGCGHNEVIKTLVRKISQFNINVKGGFNRTAAHVAVFTGTFSTVELLSSLNANFNAVDAYGDTPLHYAVKNYQSCSSNEKECVNTKNIANATEIKIIYENLNRSFQRKQCACLALVVYLIEKCDVDIYAKNKGAKSVFDVLSKDTFALKLIETTYFQKPFRNGNKLEKMISENNELKEKIRNLEKQVEKLNADFQQLI</sequence>
<dbReference type="STRING" id="299467.A0A443S0M1"/>
<feature type="repeat" description="ANK" evidence="12">
    <location>
        <begin position="138"/>
        <end position="170"/>
    </location>
</feature>
<feature type="repeat" description="ANK" evidence="12">
    <location>
        <begin position="1"/>
        <end position="24"/>
    </location>
</feature>
<feature type="non-terminal residue" evidence="14">
    <location>
        <position position="1"/>
    </location>
</feature>
<keyword evidence="5" id="KW-0638">Presynaptic neurotoxin</keyword>
<keyword evidence="7" id="KW-0472">Membrane</keyword>
<evidence type="ECO:0000256" key="5">
    <source>
        <dbReference type="ARBA" id="ARBA00023028"/>
    </source>
</evidence>
<keyword evidence="5" id="KW-0528">Neurotoxin</keyword>
<dbReference type="GO" id="GO:0044231">
    <property type="term" value="C:host cell presynaptic membrane"/>
    <property type="evidence" value="ECO:0007669"/>
    <property type="project" value="UniProtKB-KW"/>
</dbReference>
<comment type="similarity">
    <text evidence="9">Belongs to the cationic peptide 01 (latrotoxin) family. 03 (alpha-latrotoxin) subfamily.</text>
</comment>
<keyword evidence="3" id="KW-1052">Target cell membrane</keyword>
<dbReference type="Gene3D" id="1.25.40.20">
    <property type="entry name" value="Ankyrin repeat-containing domain"/>
    <property type="match status" value="2"/>
</dbReference>
<dbReference type="Proteomes" id="UP000288716">
    <property type="component" value="Unassembled WGS sequence"/>
</dbReference>
<keyword evidence="2" id="KW-0268">Exocytosis</keyword>
<dbReference type="PROSITE" id="PS50088">
    <property type="entry name" value="ANK_REPEAT"/>
    <property type="match status" value="4"/>
</dbReference>
<evidence type="ECO:0000313" key="15">
    <source>
        <dbReference type="Proteomes" id="UP000288716"/>
    </source>
</evidence>
<evidence type="ECO:0000256" key="13">
    <source>
        <dbReference type="SAM" id="Coils"/>
    </source>
</evidence>
<evidence type="ECO:0000256" key="8">
    <source>
        <dbReference type="ARBA" id="ARBA00023298"/>
    </source>
</evidence>
<proteinExistence type="inferred from homology"/>
<evidence type="ECO:0000256" key="1">
    <source>
        <dbReference type="ARBA" id="ARBA00004175"/>
    </source>
</evidence>
<gene>
    <name evidence="14" type="ORF">B4U80_06226</name>
</gene>
<feature type="repeat" description="ANK" evidence="12">
    <location>
        <begin position="25"/>
        <end position="57"/>
    </location>
</feature>
<evidence type="ECO:0000256" key="7">
    <source>
        <dbReference type="ARBA" id="ARBA00023136"/>
    </source>
</evidence>
<dbReference type="InterPro" id="IPR002110">
    <property type="entry name" value="Ankyrin_rpt"/>
</dbReference>
<protein>
    <recommendedName>
        <fullName evidence="11">Alpha-latrotoxin</fullName>
    </recommendedName>
</protein>